<comment type="caution">
    <text evidence="2">The sequence shown here is derived from an EMBL/GenBank/DDBJ whole genome shotgun (WGS) entry which is preliminary data.</text>
</comment>
<name>A0ABU2LM15_9ACTN</name>
<dbReference type="Pfam" id="PF04149">
    <property type="entry name" value="DUF397"/>
    <property type="match status" value="1"/>
</dbReference>
<proteinExistence type="predicted"/>
<feature type="domain" description="DUF397" evidence="1">
    <location>
        <begin position="4"/>
        <end position="56"/>
    </location>
</feature>
<reference evidence="3" key="1">
    <citation type="submission" date="2023-07" db="EMBL/GenBank/DDBJ databases">
        <title>30 novel species of actinomycetes from the DSMZ collection.</title>
        <authorList>
            <person name="Nouioui I."/>
        </authorList>
    </citation>
    <scope>NUCLEOTIDE SEQUENCE [LARGE SCALE GENOMIC DNA]</scope>
    <source>
        <strain evidence="3">DSM 44918</strain>
    </source>
</reference>
<protein>
    <submittedName>
        <fullName evidence="2">DUF397 domain-containing protein</fullName>
    </submittedName>
</protein>
<keyword evidence="3" id="KW-1185">Reference proteome</keyword>
<dbReference type="RefSeq" id="WP_311596854.1">
    <property type="nucleotide sequence ID" value="NZ_JAVREM010000005.1"/>
</dbReference>
<organism evidence="2 3">
    <name type="scientific">Streptomyces millisiae</name>
    <dbReference type="NCBI Taxonomy" id="3075542"/>
    <lineage>
        <taxon>Bacteria</taxon>
        <taxon>Bacillati</taxon>
        <taxon>Actinomycetota</taxon>
        <taxon>Actinomycetes</taxon>
        <taxon>Kitasatosporales</taxon>
        <taxon>Streptomycetaceae</taxon>
        <taxon>Streptomyces</taxon>
    </lineage>
</organism>
<dbReference type="InterPro" id="IPR007278">
    <property type="entry name" value="DUF397"/>
</dbReference>
<dbReference type="EMBL" id="JAVREM010000005">
    <property type="protein sequence ID" value="MDT0318282.1"/>
    <property type="molecule type" value="Genomic_DNA"/>
</dbReference>
<evidence type="ECO:0000313" key="2">
    <source>
        <dbReference type="EMBL" id="MDT0318282.1"/>
    </source>
</evidence>
<gene>
    <name evidence="2" type="ORF">RNC47_08040</name>
</gene>
<evidence type="ECO:0000259" key="1">
    <source>
        <dbReference type="Pfam" id="PF04149"/>
    </source>
</evidence>
<evidence type="ECO:0000313" key="3">
    <source>
        <dbReference type="Proteomes" id="UP001183420"/>
    </source>
</evidence>
<dbReference type="Proteomes" id="UP001183420">
    <property type="component" value="Unassembled WGS sequence"/>
</dbReference>
<accession>A0ABU2LM15</accession>
<sequence>MPVLEWRKSSFSNEQDNCVELAASAPARLLIRESDAPDTVLTTNPARLKALLQRLKA</sequence>